<keyword evidence="3" id="KW-1185">Reference proteome</keyword>
<organism evidence="2 3">
    <name type="scientific">Pedobacter steynii</name>
    <dbReference type="NCBI Taxonomy" id="430522"/>
    <lineage>
        <taxon>Bacteria</taxon>
        <taxon>Pseudomonadati</taxon>
        <taxon>Bacteroidota</taxon>
        <taxon>Sphingobacteriia</taxon>
        <taxon>Sphingobacteriales</taxon>
        <taxon>Sphingobacteriaceae</taxon>
        <taxon>Pedobacter</taxon>
    </lineage>
</organism>
<feature type="transmembrane region" description="Helical" evidence="1">
    <location>
        <begin position="16"/>
        <end position="35"/>
    </location>
</feature>
<proteinExistence type="predicted"/>
<gene>
    <name evidence="2" type="ORF">SAMN05421820_11866</name>
</gene>
<dbReference type="Proteomes" id="UP000183200">
    <property type="component" value="Unassembled WGS sequence"/>
</dbReference>
<dbReference type="EMBL" id="FNGY01000018">
    <property type="protein sequence ID" value="SDO70091.1"/>
    <property type="molecule type" value="Genomic_DNA"/>
</dbReference>
<keyword evidence="1" id="KW-0472">Membrane</keyword>
<name>A0A1H0LQ00_9SPHI</name>
<feature type="transmembrane region" description="Helical" evidence="1">
    <location>
        <begin position="224"/>
        <end position="247"/>
    </location>
</feature>
<feature type="transmembrane region" description="Helical" evidence="1">
    <location>
        <begin position="168"/>
        <end position="190"/>
    </location>
</feature>
<keyword evidence="1" id="KW-0812">Transmembrane</keyword>
<evidence type="ECO:0000313" key="2">
    <source>
        <dbReference type="EMBL" id="SDO70091.1"/>
    </source>
</evidence>
<reference evidence="3" key="1">
    <citation type="submission" date="2016-10" db="EMBL/GenBank/DDBJ databases">
        <authorList>
            <person name="Varghese N."/>
            <person name="Submissions S."/>
        </authorList>
    </citation>
    <scope>NUCLEOTIDE SEQUENCE [LARGE SCALE GENOMIC DNA]</scope>
    <source>
        <strain evidence="3">DSM 19110</strain>
    </source>
</reference>
<dbReference type="OrthoDB" id="1121314at2"/>
<accession>A0A1H0LQ00</accession>
<keyword evidence="1" id="KW-1133">Transmembrane helix</keyword>
<protein>
    <recommendedName>
        <fullName evidence="4">Lysylphosphatidylglycerol synthase TM region</fullName>
    </recommendedName>
</protein>
<evidence type="ECO:0000313" key="3">
    <source>
        <dbReference type="Proteomes" id="UP000183200"/>
    </source>
</evidence>
<feature type="transmembrane region" description="Helical" evidence="1">
    <location>
        <begin position="56"/>
        <end position="75"/>
    </location>
</feature>
<evidence type="ECO:0000256" key="1">
    <source>
        <dbReference type="SAM" id="Phobius"/>
    </source>
</evidence>
<feature type="transmembrane region" description="Helical" evidence="1">
    <location>
        <begin position="296"/>
        <end position="322"/>
    </location>
</feature>
<evidence type="ECO:0008006" key="4">
    <source>
        <dbReference type="Google" id="ProtNLM"/>
    </source>
</evidence>
<sequence length="333" mass="38880">MHRVKAKKLTSQYKKIVSYFLKAGIVFFAFWFVYSKLTANKNLKDFKNLLTQIPQWEIFCVLGFVLFLMLVNWGLEAVKWKRLISSVERISLWKSVASVFCGLTWAVFTPNRIGEYGGRVFFLSPKRRIIGVVAMAVGNIGQMVLTNVFGAIAFCVFIYRFVNIDPLLFYGLVFLALIFCLFFIVFYFNIKWLNGILLSMRFTRKYKKFYSILARYQKRELLKILLLCFSRYLVFSTQYFILFFWLIPNLHYLEILMMVSILFFVQSTLPSLDLFDIGVRTATASYFFSSITDQEVAVIACTASIWLINIIIPAILGTYFVFKLNFFGNLQRS</sequence>
<feature type="transmembrane region" description="Helical" evidence="1">
    <location>
        <begin position="129"/>
        <end position="162"/>
    </location>
</feature>
<feature type="transmembrane region" description="Helical" evidence="1">
    <location>
        <begin position="253"/>
        <end position="275"/>
    </location>
</feature>
<dbReference type="STRING" id="430522.BFS30_11830"/>
<dbReference type="AlphaFoldDB" id="A0A1H0LQ00"/>